<comment type="similarity">
    <text evidence="2">Belongs to the plant rapid alkalinization factor (RALF) family.</text>
</comment>
<feature type="chain" id="PRO_5025679262" evidence="7">
    <location>
        <begin position="23"/>
        <end position="108"/>
    </location>
</feature>
<organism evidence="8 9">
    <name type="scientific">Hibiscus syriacus</name>
    <name type="common">Rose of Sharon</name>
    <dbReference type="NCBI Taxonomy" id="106335"/>
    <lineage>
        <taxon>Eukaryota</taxon>
        <taxon>Viridiplantae</taxon>
        <taxon>Streptophyta</taxon>
        <taxon>Embryophyta</taxon>
        <taxon>Tracheophyta</taxon>
        <taxon>Spermatophyta</taxon>
        <taxon>Magnoliopsida</taxon>
        <taxon>eudicotyledons</taxon>
        <taxon>Gunneridae</taxon>
        <taxon>Pentapetalae</taxon>
        <taxon>rosids</taxon>
        <taxon>malvids</taxon>
        <taxon>Malvales</taxon>
        <taxon>Malvaceae</taxon>
        <taxon>Malvoideae</taxon>
        <taxon>Hibiscus</taxon>
    </lineage>
</organism>
<dbReference type="GO" id="GO:0005179">
    <property type="term" value="F:hormone activity"/>
    <property type="evidence" value="ECO:0007669"/>
    <property type="project" value="UniProtKB-KW"/>
</dbReference>
<dbReference type="AlphaFoldDB" id="A0A6A3AUU7"/>
<evidence type="ECO:0000256" key="6">
    <source>
        <dbReference type="ARBA" id="ARBA00023157"/>
    </source>
</evidence>
<keyword evidence="5 7" id="KW-0732">Signal</keyword>
<sequence>MGFSKVMSFSKFLILALAMVVADSTSTLDEASCQPCILDHRKVEGQFETSRDSEINHRLLAEKRKAISYEAIKENVDRCNRPECLKGEPVNPYTRGCTYAMGCRRITD</sequence>
<keyword evidence="9" id="KW-1185">Reference proteome</keyword>
<dbReference type="GO" id="GO:0005576">
    <property type="term" value="C:extracellular region"/>
    <property type="evidence" value="ECO:0007669"/>
    <property type="project" value="UniProtKB-SubCell"/>
</dbReference>
<proteinExistence type="inferred from homology"/>
<evidence type="ECO:0000313" key="9">
    <source>
        <dbReference type="Proteomes" id="UP000436088"/>
    </source>
</evidence>
<reference evidence="8" key="1">
    <citation type="submission" date="2019-09" db="EMBL/GenBank/DDBJ databases">
        <title>Draft genome information of white flower Hibiscus syriacus.</title>
        <authorList>
            <person name="Kim Y.-M."/>
        </authorList>
    </citation>
    <scope>NUCLEOTIDE SEQUENCE [LARGE SCALE GENOMIC DNA]</scope>
    <source>
        <strain evidence="8">YM2019G1</strain>
    </source>
</reference>
<name>A0A6A3AUU7_HIBSY</name>
<protein>
    <submittedName>
        <fullName evidence="8">Uncharacterized protein</fullName>
    </submittedName>
</protein>
<dbReference type="PANTHER" id="PTHR33136">
    <property type="entry name" value="RAPID ALKALINIZATION FACTOR-LIKE"/>
    <property type="match status" value="1"/>
</dbReference>
<feature type="signal peptide" evidence="7">
    <location>
        <begin position="1"/>
        <end position="22"/>
    </location>
</feature>
<dbReference type="GO" id="GO:0009506">
    <property type="term" value="C:plasmodesma"/>
    <property type="evidence" value="ECO:0007669"/>
    <property type="project" value="TreeGrafter"/>
</dbReference>
<keyword evidence="3" id="KW-0964">Secreted</keyword>
<dbReference type="GO" id="GO:0040008">
    <property type="term" value="P:regulation of growth"/>
    <property type="evidence" value="ECO:0007669"/>
    <property type="project" value="UniProtKB-ARBA"/>
</dbReference>
<evidence type="ECO:0000256" key="1">
    <source>
        <dbReference type="ARBA" id="ARBA00004613"/>
    </source>
</evidence>
<evidence type="ECO:0000256" key="2">
    <source>
        <dbReference type="ARBA" id="ARBA00009178"/>
    </source>
</evidence>
<keyword evidence="4" id="KW-0372">Hormone</keyword>
<dbReference type="Pfam" id="PF05498">
    <property type="entry name" value="RALF"/>
    <property type="match status" value="1"/>
</dbReference>
<evidence type="ECO:0000256" key="7">
    <source>
        <dbReference type="SAM" id="SignalP"/>
    </source>
</evidence>
<accession>A0A6A3AUU7</accession>
<evidence type="ECO:0000313" key="8">
    <source>
        <dbReference type="EMBL" id="KAE8708504.1"/>
    </source>
</evidence>
<comment type="subcellular location">
    <subcellularLocation>
        <location evidence="1">Secreted</location>
    </subcellularLocation>
</comment>
<dbReference type="EMBL" id="VEPZ02000941">
    <property type="protein sequence ID" value="KAE8708504.1"/>
    <property type="molecule type" value="Genomic_DNA"/>
</dbReference>
<evidence type="ECO:0000256" key="3">
    <source>
        <dbReference type="ARBA" id="ARBA00022525"/>
    </source>
</evidence>
<dbReference type="Proteomes" id="UP000436088">
    <property type="component" value="Unassembled WGS sequence"/>
</dbReference>
<evidence type="ECO:0000256" key="4">
    <source>
        <dbReference type="ARBA" id="ARBA00022702"/>
    </source>
</evidence>
<keyword evidence="6" id="KW-1015">Disulfide bond</keyword>
<dbReference type="InterPro" id="IPR008801">
    <property type="entry name" value="RALF"/>
</dbReference>
<gene>
    <name evidence="8" type="ORF">F3Y22_tig00110339pilonHSYRG00272</name>
</gene>
<dbReference type="GO" id="GO:0019722">
    <property type="term" value="P:calcium-mediated signaling"/>
    <property type="evidence" value="ECO:0007669"/>
    <property type="project" value="TreeGrafter"/>
</dbReference>
<comment type="caution">
    <text evidence="8">The sequence shown here is derived from an EMBL/GenBank/DDBJ whole genome shotgun (WGS) entry which is preliminary data.</text>
</comment>
<evidence type="ECO:0000256" key="5">
    <source>
        <dbReference type="ARBA" id="ARBA00022729"/>
    </source>
</evidence>
<dbReference type="PANTHER" id="PTHR33136:SF89">
    <property type="entry name" value="PROTEIN RALF-LIKE 19"/>
    <property type="match status" value="1"/>
</dbReference>